<dbReference type="PANTHER" id="PTHR11461">
    <property type="entry name" value="SERINE PROTEASE INHIBITOR, SERPIN"/>
    <property type="match status" value="1"/>
</dbReference>
<dbReference type="InterPro" id="IPR000215">
    <property type="entry name" value="Serpin_fam"/>
</dbReference>
<dbReference type="PANTHER" id="PTHR11461:SF211">
    <property type="entry name" value="GH10112P-RELATED"/>
    <property type="match status" value="1"/>
</dbReference>
<dbReference type="SUPFAM" id="SSF56574">
    <property type="entry name" value="Serpins"/>
    <property type="match status" value="1"/>
</dbReference>
<keyword evidence="6" id="KW-1185">Reference proteome</keyword>
<dbReference type="InterPro" id="IPR023796">
    <property type="entry name" value="Serpin_dom"/>
</dbReference>
<dbReference type="AlphaFoldDB" id="A0A238BXV3"/>
<dbReference type="InterPro" id="IPR036186">
    <property type="entry name" value="Serpin_sf"/>
</dbReference>
<dbReference type="EMBL" id="KZ269992">
    <property type="protein sequence ID" value="OZC09570.1"/>
    <property type="molecule type" value="Genomic_DNA"/>
</dbReference>
<reference evidence="5 6" key="1">
    <citation type="submission" date="2015-12" db="EMBL/GenBank/DDBJ databases">
        <title>Draft genome of the nematode, Onchocerca flexuosa.</title>
        <authorList>
            <person name="Mitreva M."/>
        </authorList>
    </citation>
    <scope>NUCLEOTIDE SEQUENCE [LARGE SCALE GENOMIC DNA]</scope>
    <source>
        <strain evidence="5">Red Deer</strain>
    </source>
</reference>
<dbReference type="InterPro" id="IPR042185">
    <property type="entry name" value="Serpin_sf_2"/>
</dbReference>
<dbReference type="CDD" id="cd19590">
    <property type="entry name" value="serpin_thermopin-like"/>
    <property type="match status" value="1"/>
</dbReference>
<dbReference type="InterPro" id="IPR042178">
    <property type="entry name" value="Serpin_sf_1"/>
</dbReference>
<organism evidence="5 6">
    <name type="scientific">Onchocerca flexuosa</name>
    <dbReference type="NCBI Taxonomy" id="387005"/>
    <lineage>
        <taxon>Eukaryota</taxon>
        <taxon>Metazoa</taxon>
        <taxon>Ecdysozoa</taxon>
        <taxon>Nematoda</taxon>
        <taxon>Chromadorea</taxon>
        <taxon>Rhabditida</taxon>
        <taxon>Spirurina</taxon>
        <taxon>Spiruromorpha</taxon>
        <taxon>Filarioidea</taxon>
        <taxon>Onchocercidae</taxon>
        <taxon>Onchocerca</taxon>
    </lineage>
</organism>
<dbReference type="GO" id="GO:0005615">
    <property type="term" value="C:extracellular space"/>
    <property type="evidence" value="ECO:0007669"/>
    <property type="project" value="InterPro"/>
</dbReference>
<dbReference type="SMART" id="SM00093">
    <property type="entry name" value="SERPIN"/>
    <property type="match status" value="1"/>
</dbReference>
<accession>A0A238BXV3</accession>
<dbReference type="Gene3D" id="2.30.39.10">
    <property type="entry name" value="Alpha-1-antitrypsin, domain 1"/>
    <property type="match status" value="1"/>
</dbReference>
<feature type="chain" id="PRO_5012534128" evidence="3">
    <location>
        <begin position="25"/>
        <end position="400"/>
    </location>
</feature>
<keyword evidence="3" id="KW-0732">Signal</keyword>
<dbReference type="Pfam" id="PF00079">
    <property type="entry name" value="Serpin"/>
    <property type="match status" value="1"/>
</dbReference>
<evidence type="ECO:0000313" key="6">
    <source>
        <dbReference type="Proteomes" id="UP000242913"/>
    </source>
</evidence>
<comment type="similarity">
    <text evidence="1 2">Belongs to the serpin family.</text>
</comment>
<feature type="signal peptide" evidence="3">
    <location>
        <begin position="1"/>
        <end position="24"/>
    </location>
</feature>
<evidence type="ECO:0000259" key="4">
    <source>
        <dbReference type="SMART" id="SM00093"/>
    </source>
</evidence>
<evidence type="ECO:0000256" key="2">
    <source>
        <dbReference type="RuleBase" id="RU000411"/>
    </source>
</evidence>
<sequence length="400" mass="45116">MISFFVKGLLLICALNSLPGCAQPLVINNARDGSMEEAQADFALDLMRTATTNDELVVLSPFSVAQALAMIYVGAEGKTRKQMCNVLTKGQSRQQLNKHFSSLLTNIAKKKDKYILNLANRLYIQQNFDLKLAYLNIIKSHYSGQLQRANFTQEDAIGDIITEINKWVMQQTNDKIKNLIGQSDISSDTKLVLVNAVYFKGNWKKSFDKKMTEKKTFHSDKLKKMEMMTTKGNFPYYEDNDVQVLGMPYSGDEVHLYIVLPQKQSGLVDIEKNLTGKKLLHYMQSCDEIEVQVEIPKFKIENKIELVNSLKEMGMNDAFTSAANFTGITNVPLYINAVLHKSFIEVNEKGTEAAAASATEIRLRSALFTPAPVKLFRANHPHLFAITWHSTTILFIGRII</sequence>
<evidence type="ECO:0000256" key="3">
    <source>
        <dbReference type="SAM" id="SignalP"/>
    </source>
</evidence>
<dbReference type="Gene3D" id="3.30.497.10">
    <property type="entry name" value="Antithrombin, subunit I, domain 2"/>
    <property type="match status" value="1"/>
</dbReference>
<feature type="domain" description="Serpin" evidence="4">
    <location>
        <begin position="44"/>
        <end position="400"/>
    </location>
</feature>
<gene>
    <name evidence="5" type="ORF">X798_03262</name>
</gene>
<name>A0A238BXV3_9BILA</name>
<evidence type="ECO:0000256" key="1">
    <source>
        <dbReference type="ARBA" id="ARBA00009500"/>
    </source>
</evidence>
<dbReference type="OrthoDB" id="9518664at2759"/>
<protein>
    <submittedName>
        <fullName evidence="5">Putative serpin B6</fullName>
    </submittedName>
</protein>
<proteinExistence type="inferred from homology"/>
<dbReference type="Proteomes" id="UP000242913">
    <property type="component" value="Unassembled WGS sequence"/>
</dbReference>
<dbReference type="GO" id="GO:0004867">
    <property type="term" value="F:serine-type endopeptidase inhibitor activity"/>
    <property type="evidence" value="ECO:0007669"/>
    <property type="project" value="InterPro"/>
</dbReference>
<evidence type="ECO:0000313" key="5">
    <source>
        <dbReference type="EMBL" id="OZC09570.1"/>
    </source>
</evidence>